<evidence type="ECO:0000259" key="3">
    <source>
        <dbReference type="Pfam" id="PF17919"/>
    </source>
</evidence>
<feature type="compositionally biased region" description="Polar residues" evidence="1">
    <location>
        <begin position="90"/>
        <end position="115"/>
    </location>
</feature>
<dbReference type="Gene3D" id="3.10.10.10">
    <property type="entry name" value="HIV Type 1 Reverse Transcriptase, subunit A, domain 1"/>
    <property type="match status" value="1"/>
</dbReference>
<name>A0A5B6VKR1_9ROSI</name>
<dbReference type="InterPro" id="IPR043128">
    <property type="entry name" value="Rev_trsase/Diguanyl_cyclase"/>
</dbReference>
<feature type="compositionally biased region" description="Basic and acidic residues" evidence="1">
    <location>
        <begin position="38"/>
        <end position="51"/>
    </location>
</feature>
<dbReference type="CDD" id="cd00303">
    <property type="entry name" value="retropepsin_like"/>
    <property type="match status" value="1"/>
</dbReference>
<organism evidence="4 5">
    <name type="scientific">Gossypium australe</name>
    <dbReference type="NCBI Taxonomy" id="47621"/>
    <lineage>
        <taxon>Eukaryota</taxon>
        <taxon>Viridiplantae</taxon>
        <taxon>Streptophyta</taxon>
        <taxon>Embryophyta</taxon>
        <taxon>Tracheophyta</taxon>
        <taxon>Spermatophyta</taxon>
        <taxon>Magnoliopsida</taxon>
        <taxon>eudicotyledons</taxon>
        <taxon>Gunneridae</taxon>
        <taxon>Pentapetalae</taxon>
        <taxon>rosids</taxon>
        <taxon>malvids</taxon>
        <taxon>Malvales</taxon>
        <taxon>Malvaceae</taxon>
        <taxon>Malvoideae</taxon>
        <taxon>Gossypium</taxon>
    </lineage>
</organism>
<dbReference type="InterPro" id="IPR053134">
    <property type="entry name" value="RNA-dir_DNA_polymerase"/>
</dbReference>
<dbReference type="PANTHER" id="PTHR24559:SF444">
    <property type="entry name" value="REVERSE TRANSCRIPTASE DOMAIN-CONTAINING PROTEIN"/>
    <property type="match status" value="1"/>
</dbReference>
<dbReference type="Proteomes" id="UP000325315">
    <property type="component" value="Unassembled WGS sequence"/>
</dbReference>
<dbReference type="PANTHER" id="PTHR24559">
    <property type="entry name" value="TRANSPOSON TY3-I GAG-POL POLYPROTEIN"/>
    <property type="match status" value="1"/>
</dbReference>
<dbReference type="SUPFAM" id="SSF56672">
    <property type="entry name" value="DNA/RNA polymerases"/>
    <property type="match status" value="1"/>
</dbReference>
<comment type="caution">
    <text evidence="4">The sequence shown here is derived from an EMBL/GenBank/DDBJ whole genome shotgun (WGS) entry which is preliminary data.</text>
</comment>
<evidence type="ECO:0000256" key="1">
    <source>
        <dbReference type="SAM" id="MobiDB-lite"/>
    </source>
</evidence>
<feature type="compositionally biased region" description="Polar residues" evidence="1">
    <location>
        <begin position="130"/>
        <end position="155"/>
    </location>
</feature>
<feature type="region of interest" description="Disordered" evidence="1">
    <location>
        <begin position="38"/>
        <end position="159"/>
    </location>
</feature>
<sequence length="640" mass="73108">MCKWFVDRLNEDIKLLVRILELKEFVVLVDKSCKAEELSKEKRKADSEARDSRKRMMNKPYQSSSKKFRDSFTRPNVSIGHSNRDRRKQFSSPKAQVTSESTVGSLRNNKPSANSVEDDILGNLAEKDNVQNARTSNTTTRGRPSRNAGNVTSGRGLTKDLTKESKARAPAIAYAIRAREEASSPDVITGTFSLYDTNFIVLIVRGSTHSYICMNLVSTKSLPVKSTEFVIKVSNPLGKYVLANKVYKNSPLMTRGYYFPADLMLLPFDEFDVILGMDWLMLHDAAVNCRQMTIEFKCQTNEILRIESDESSELPIVISSMSTQKCVRKGCEAYLAYVLDTKVSELKIESMPIVCEFLDVFPKELPRFPPNREVEFAIELALGTSPMPIAPYRKAPTLNKVTIKNKYLLPRIDDLFYQLKGTILRVKDSDVSKTAFRTRYGHYEFLVMPFRLTNAPAVIMDFMNKIFRPFVVVFIDDILIYSRDKSEHAEHLRIVLKTLRDKQLLAKFIVDWKPPRNVSEVRSFLGLDSYYRHFVKGFSIIATLMTRLLQKDVKFEWSEKCLQSFDQSKAQLTKAPVLVQPESGKEFLIYSDASLNGLGCILMQEGNVIAYASRQLKSREKNYMTHDLESVAIVFALKIW</sequence>
<dbReference type="FunFam" id="3.30.70.270:FF:000020">
    <property type="entry name" value="Transposon Tf2-6 polyprotein-like Protein"/>
    <property type="match status" value="1"/>
</dbReference>
<keyword evidence="5" id="KW-1185">Reference proteome</keyword>
<dbReference type="Pfam" id="PF17919">
    <property type="entry name" value="RT_RNaseH_2"/>
    <property type="match status" value="1"/>
</dbReference>
<protein>
    <submittedName>
        <fullName evidence="4">Ty3-gypsy retrotransposon protein</fullName>
    </submittedName>
</protein>
<gene>
    <name evidence="4" type="ORF">EPI10_015492</name>
</gene>
<dbReference type="Pfam" id="PF00078">
    <property type="entry name" value="RVT_1"/>
    <property type="match status" value="1"/>
</dbReference>
<evidence type="ECO:0000313" key="5">
    <source>
        <dbReference type="Proteomes" id="UP000325315"/>
    </source>
</evidence>
<dbReference type="AlphaFoldDB" id="A0A5B6VKR1"/>
<feature type="domain" description="Reverse transcriptase" evidence="2">
    <location>
        <begin position="427"/>
        <end position="504"/>
    </location>
</feature>
<dbReference type="CDD" id="cd01647">
    <property type="entry name" value="RT_LTR"/>
    <property type="match status" value="1"/>
</dbReference>
<dbReference type="Gene3D" id="3.30.70.270">
    <property type="match status" value="2"/>
</dbReference>
<proteinExistence type="predicted"/>
<dbReference type="InterPro" id="IPR041577">
    <property type="entry name" value="RT_RNaseH_2"/>
</dbReference>
<dbReference type="InterPro" id="IPR021109">
    <property type="entry name" value="Peptidase_aspartic_dom_sf"/>
</dbReference>
<feature type="domain" description="Reverse transcriptase/retrotransposon-derived protein RNase H-like" evidence="3">
    <location>
        <begin position="557"/>
        <end position="640"/>
    </location>
</feature>
<dbReference type="Gene3D" id="2.40.70.10">
    <property type="entry name" value="Acid Proteases"/>
    <property type="match status" value="1"/>
</dbReference>
<dbReference type="OrthoDB" id="8060624at2759"/>
<evidence type="ECO:0000313" key="4">
    <source>
        <dbReference type="EMBL" id="KAA3469732.1"/>
    </source>
</evidence>
<dbReference type="EMBL" id="SMMG02000006">
    <property type="protein sequence ID" value="KAA3469732.1"/>
    <property type="molecule type" value="Genomic_DNA"/>
</dbReference>
<reference evidence="5" key="1">
    <citation type="journal article" date="2019" name="Plant Biotechnol. J.">
        <title>Genome sequencing of the Australian wild diploid species Gossypium australe highlights disease resistance and delayed gland morphogenesis.</title>
        <authorList>
            <person name="Cai Y."/>
            <person name="Cai X."/>
            <person name="Wang Q."/>
            <person name="Wang P."/>
            <person name="Zhang Y."/>
            <person name="Cai C."/>
            <person name="Xu Y."/>
            <person name="Wang K."/>
            <person name="Zhou Z."/>
            <person name="Wang C."/>
            <person name="Geng S."/>
            <person name="Li B."/>
            <person name="Dong Q."/>
            <person name="Hou Y."/>
            <person name="Wang H."/>
            <person name="Ai P."/>
            <person name="Liu Z."/>
            <person name="Yi F."/>
            <person name="Sun M."/>
            <person name="An G."/>
            <person name="Cheng J."/>
            <person name="Zhang Y."/>
            <person name="Shi Q."/>
            <person name="Xie Y."/>
            <person name="Shi X."/>
            <person name="Chang Y."/>
            <person name="Huang F."/>
            <person name="Chen Y."/>
            <person name="Hong S."/>
            <person name="Mi L."/>
            <person name="Sun Q."/>
            <person name="Zhang L."/>
            <person name="Zhou B."/>
            <person name="Peng R."/>
            <person name="Zhang X."/>
            <person name="Liu F."/>
        </authorList>
    </citation>
    <scope>NUCLEOTIDE SEQUENCE [LARGE SCALE GENOMIC DNA]</scope>
    <source>
        <strain evidence="5">cv. PA1801</strain>
    </source>
</reference>
<accession>A0A5B6VKR1</accession>
<dbReference type="InterPro" id="IPR000477">
    <property type="entry name" value="RT_dom"/>
</dbReference>
<dbReference type="InterPro" id="IPR043502">
    <property type="entry name" value="DNA/RNA_pol_sf"/>
</dbReference>
<dbReference type="Pfam" id="PF08284">
    <property type="entry name" value="RVP_2"/>
    <property type="match status" value="1"/>
</dbReference>
<evidence type="ECO:0000259" key="2">
    <source>
        <dbReference type="Pfam" id="PF00078"/>
    </source>
</evidence>